<dbReference type="HOGENOM" id="CLU_020840_3_3_1"/>
<dbReference type="Gene3D" id="2.170.270.10">
    <property type="entry name" value="SET domain"/>
    <property type="match status" value="1"/>
</dbReference>
<dbReference type="GO" id="GO:0005634">
    <property type="term" value="C:nucleus"/>
    <property type="evidence" value="ECO:0007669"/>
    <property type="project" value="InterPro"/>
</dbReference>
<dbReference type="SMART" id="SM00317">
    <property type="entry name" value="SET"/>
    <property type="match status" value="1"/>
</dbReference>
<feature type="domain" description="Post-SET" evidence="10">
    <location>
        <begin position="232"/>
        <end position="248"/>
    </location>
</feature>
<dbReference type="AlphaFoldDB" id="V4C2G5"/>
<keyword evidence="12" id="KW-1185">Reference proteome</keyword>
<protein>
    <recommendedName>
        <fullName evidence="13">SET domain-containing protein</fullName>
    </recommendedName>
</protein>
<keyword evidence="6" id="KW-0479">Metal-binding</keyword>
<keyword evidence="2" id="KW-0158">Chromosome</keyword>
<dbReference type="OMA" id="VDSMVPK"/>
<name>V4C2G5_LOTGI</name>
<dbReference type="PROSITE" id="PS50868">
    <property type="entry name" value="POST_SET"/>
    <property type="match status" value="1"/>
</dbReference>
<dbReference type="GO" id="GO:0005694">
    <property type="term" value="C:chromosome"/>
    <property type="evidence" value="ECO:0007669"/>
    <property type="project" value="UniProtKB-SubCell"/>
</dbReference>
<keyword evidence="7" id="KW-0862">Zinc</keyword>
<dbReference type="RefSeq" id="XP_009053552.1">
    <property type="nucleotide sequence ID" value="XM_009055304.1"/>
</dbReference>
<evidence type="ECO:0000313" key="12">
    <source>
        <dbReference type="Proteomes" id="UP000030746"/>
    </source>
</evidence>
<dbReference type="CTD" id="20231363"/>
<dbReference type="PANTHER" id="PTHR46223:SF3">
    <property type="entry name" value="HISTONE-LYSINE N-METHYLTRANSFERASE SET-23"/>
    <property type="match status" value="1"/>
</dbReference>
<evidence type="ECO:0000256" key="5">
    <source>
        <dbReference type="ARBA" id="ARBA00022691"/>
    </source>
</evidence>
<dbReference type="OrthoDB" id="616263at2759"/>
<dbReference type="GO" id="GO:0008270">
    <property type="term" value="F:zinc ion binding"/>
    <property type="evidence" value="ECO:0007669"/>
    <property type="project" value="InterPro"/>
</dbReference>
<dbReference type="GeneID" id="20231363"/>
<dbReference type="STRING" id="225164.V4C2G5"/>
<accession>V4C2G5</accession>
<dbReference type="Pfam" id="PF00856">
    <property type="entry name" value="SET"/>
    <property type="match status" value="1"/>
</dbReference>
<feature type="domain" description="SET" evidence="8">
    <location>
        <begin position="97"/>
        <end position="220"/>
    </location>
</feature>
<comment type="subcellular location">
    <subcellularLocation>
        <location evidence="1">Chromosome</location>
    </subcellularLocation>
</comment>
<dbReference type="PANTHER" id="PTHR46223">
    <property type="entry name" value="HISTONE-LYSINE N-METHYLTRANSFERASE SUV39H"/>
    <property type="match status" value="1"/>
</dbReference>
<evidence type="ECO:0000256" key="4">
    <source>
        <dbReference type="ARBA" id="ARBA00022679"/>
    </source>
</evidence>
<dbReference type="GO" id="GO:0042054">
    <property type="term" value="F:histone methyltransferase activity"/>
    <property type="evidence" value="ECO:0007669"/>
    <property type="project" value="InterPro"/>
</dbReference>
<proteinExistence type="predicted"/>
<dbReference type="InterPro" id="IPR050973">
    <property type="entry name" value="H3K9_Histone-Lys_N-MTase"/>
</dbReference>
<evidence type="ECO:0000256" key="3">
    <source>
        <dbReference type="ARBA" id="ARBA00022603"/>
    </source>
</evidence>
<dbReference type="SUPFAM" id="SSF82199">
    <property type="entry name" value="SET domain"/>
    <property type="match status" value="1"/>
</dbReference>
<dbReference type="InterPro" id="IPR046341">
    <property type="entry name" value="SET_dom_sf"/>
</dbReference>
<dbReference type="KEGG" id="lgi:LOTGIDRAFT_116536"/>
<dbReference type="InterPro" id="IPR001214">
    <property type="entry name" value="SET_dom"/>
</dbReference>
<dbReference type="InterPro" id="IPR003616">
    <property type="entry name" value="Post-SET_dom"/>
</dbReference>
<keyword evidence="3" id="KW-0489">Methyltransferase</keyword>
<dbReference type="EMBL" id="KB201611">
    <property type="protein sequence ID" value="ESO95699.1"/>
    <property type="molecule type" value="Genomic_DNA"/>
</dbReference>
<keyword evidence="4" id="KW-0808">Transferase</keyword>
<keyword evidence="5" id="KW-0949">S-adenosyl-L-methionine</keyword>
<evidence type="ECO:0000256" key="7">
    <source>
        <dbReference type="ARBA" id="ARBA00022833"/>
    </source>
</evidence>
<evidence type="ECO:0000256" key="6">
    <source>
        <dbReference type="ARBA" id="ARBA00022723"/>
    </source>
</evidence>
<reference evidence="11 12" key="1">
    <citation type="journal article" date="2013" name="Nature">
        <title>Insights into bilaterian evolution from three spiralian genomes.</title>
        <authorList>
            <person name="Simakov O."/>
            <person name="Marletaz F."/>
            <person name="Cho S.J."/>
            <person name="Edsinger-Gonzales E."/>
            <person name="Havlak P."/>
            <person name="Hellsten U."/>
            <person name="Kuo D.H."/>
            <person name="Larsson T."/>
            <person name="Lv J."/>
            <person name="Arendt D."/>
            <person name="Savage R."/>
            <person name="Osoegawa K."/>
            <person name="de Jong P."/>
            <person name="Grimwood J."/>
            <person name="Chapman J.A."/>
            <person name="Shapiro H."/>
            <person name="Aerts A."/>
            <person name="Otillar R.P."/>
            <person name="Terry A.Y."/>
            <person name="Boore J.L."/>
            <person name="Grigoriev I.V."/>
            <person name="Lindberg D.R."/>
            <person name="Seaver E.C."/>
            <person name="Weisblat D.A."/>
            <person name="Putnam N.H."/>
            <person name="Rokhsar D.S."/>
        </authorList>
    </citation>
    <scope>NUCLEOTIDE SEQUENCE [LARGE SCALE GENOMIC DNA]</scope>
</reference>
<dbReference type="Pfam" id="PF05033">
    <property type="entry name" value="Pre-SET"/>
    <property type="match status" value="1"/>
</dbReference>
<evidence type="ECO:0000259" key="8">
    <source>
        <dbReference type="PROSITE" id="PS50280"/>
    </source>
</evidence>
<dbReference type="PROSITE" id="PS50280">
    <property type="entry name" value="SET"/>
    <property type="match status" value="1"/>
</dbReference>
<feature type="domain" description="Pre-SET" evidence="9">
    <location>
        <begin position="28"/>
        <end position="94"/>
    </location>
</feature>
<evidence type="ECO:0000256" key="2">
    <source>
        <dbReference type="ARBA" id="ARBA00022454"/>
    </source>
</evidence>
<evidence type="ECO:0000259" key="9">
    <source>
        <dbReference type="PROSITE" id="PS50867"/>
    </source>
</evidence>
<gene>
    <name evidence="11" type="ORF">LOTGIDRAFT_116536</name>
</gene>
<dbReference type="GO" id="GO:0032259">
    <property type="term" value="P:methylation"/>
    <property type="evidence" value="ECO:0007669"/>
    <property type="project" value="UniProtKB-KW"/>
</dbReference>
<evidence type="ECO:0000256" key="1">
    <source>
        <dbReference type="ARBA" id="ARBA00004286"/>
    </source>
</evidence>
<dbReference type="Proteomes" id="UP000030746">
    <property type="component" value="Unassembled WGS sequence"/>
</dbReference>
<dbReference type="InterPro" id="IPR007728">
    <property type="entry name" value="Pre-SET_dom"/>
</dbReference>
<sequence length="255" mass="28683">MISFVFQYIKTNIPGPNLDLELFEEEYAGCDCQKCDQIDFHLRLCSCITTTGLNYRDNKLLSEIFENVESKPILECNSNCSCSKTCHNRLVQKGIQIKLEVFDAGIKGLGLRTLEIIPRGTFVCEYAGEILTKSEAAKRCQNLLPSDMNYLMVLQEHCSSGLLQTFVDPKFKGNIGRWLNHSCQPNLTMFPVRINISVPRLALFANRDIKPLEELTFNYGVSAQLGARVSANRKKCFCGSKDCQELLPFDAGLCS</sequence>
<evidence type="ECO:0000313" key="11">
    <source>
        <dbReference type="EMBL" id="ESO95699.1"/>
    </source>
</evidence>
<evidence type="ECO:0008006" key="13">
    <source>
        <dbReference type="Google" id="ProtNLM"/>
    </source>
</evidence>
<organism evidence="11 12">
    <name type="scientific">Lottia gigantea</name>
    <name type="common">Giant owl limpet</name>
    <dbReference type="NCBI Taxonomy" id="225164"/>
    <lineage>
        <taxon>Eukaryota</taxon>
        <taxon>Metazoa</taxon>
        <taxon>Spiralia</taxon>
        <taxon>Lophotrochozoa</taxon>
        <taxon>Mollusca</taxon>
        <taxon>Gastropoda</taxon>
        <taxon>Patellogastropoda</taxon>
        <taxon>Lottioidea</taxon>
        <taxon>Lottiidae</taxon>
        <taxon>Lottia</taxon>
    </lineage>
</organism>
<dbReference type="PROSITE" id="PS50867">
    <property type="entry name" value="PRE_SET"/>
    <property type="match status" value="1"/>
</dbReference>
<evidence type="ECO:0000259" key="10">
    <source>
        <dbReference type="PROSITE" id="PS50868"/>
    </source>
</evidence>